<organism evidence="1 2">
    <name type="scientific">Parendozoicomonas callyspongiae</name>
    <dbReference type="NCBI Taxonomy" id="2942213"/>
    <lineage>
        <taxon>Bacteria</taxon>
        <taxon>Pseudomonadati</taxon>
        <taxon>Pseudomonadota</taxon>
        <taxon>Gammaproteobacteria</taxon>
        <taxon>Oceanospirillales</taxon>
        <taxon>Endozoicomonadaceae</taxon>
        <taxon>Parendozoicomonas</taxon>
    </lineage>
</organism>
<reference evidence="1 2" key="1">
    <citation type="submission" date="2022-05" db="EMBL/GenBank/DDBJ databases">
        <authorList>
            <person name="Park J.-S."/>
        </authorList>
    </citation>
    <scope>NUCLEOTIDE SEQUENCE [LARGE SCALE GENOMIC DNA]</scope>
    <source>
        <strain evidence="1 2">2012CJ34-2</strain>
    </source>
</reference>
<dbReference type="Gene3D" id="2.40.50.870">
    <property type="entry name" value="Protein of unknown function (DUF3299)"/>
    <property type="match status" value="1"/>
</dbReference>
<comment type="caution">
    <text evidence="1">The sequence shown here is derived from an EMBL/GenBank/DDBJ whole genome shotgun (WGS) entry which is preliminary data.</text>
</comment>
<proteinExistence type="predicted"/>
<name>A0ABT0PDH4_9GAMM</name>
<evidence type="ECO:0000313" key="2">
    <source>
        <dbReference type="Proteomes" id="UP001203338"/>
    </source>
</evidence>
<dbReference type="InterPro" id="IPR021727">
    <property type="entry name" value="DUF3299"/>
</dbReference>
<keyword evidence="2" id="KW-1185">Reference proteome</keyword>
<accession>A0ABT0PDH4</accession>
<gene>
    <name evidence="1" type="ORF">M3P05_05575</name>
</gene>
<sequence length="84" mass="9501">MPLNINKEQIATELLLVPTLGACIHVPPPPPNQTVYVRFEKGIKVTEAGYTPYWLEGTLKVEKNKSEYTETLYGMSVDAIEEYE</sequence>
<dbReference type="RefSeq" id="WP_249698425.1">
    <property type="nucleotide sequence ID" value="NZ_JAMFLX010000005.1"/>
</dbReference>
<dbReference type="Pfam" id="PF11736">
    <property type="entry name" value="DUF3299"/>
    <property type="match status" value="1"/>
</dbReference>
<dbReference type="EMBL" id="JAMFLX010000005">
    <property type="protein sequence ID" value="MCL6269414.1"/>
    <property type="molecule type" value="Genomic_DNA"/>
</dbReference>
<dbReference type="Proteomes" id="UP001203338">
    <property type="component" value="Unassembled WGS sequence"/>
</dbReference>
<evidence type="ECO:0000313" key="1">
    <source>
        <dbReference type="EMBL" id="MCL6269414.1"/>
    </source>
</evidence>
<protein>
    <submittedName>
        <fullName evidence="1">DUF3299 domain-containing protein</fullName>
    </submittedName>
</protein>